<dbReference type="PATRIC" id="fig|84531.7.peg.1616"/>
<evidence type="ECO:0000256" key="1">
    <source>
        <dbReference type="ARBA" id="ARBA00005701"/>
    </source>
</evidence>
<evidence type="ECO:0000256" key="2">
    <source>
        <dbReference type="SAM" id="MobiDB-lite"/>
    </source>
</evidence>
<dbReference type="Pfam" id="PF07896">
    <property type="entry name" value="DUF1674"/>
    <property type="match status" value="1"/>
</dbReference>
<dbReference type="STRING" id="84531.LA76x_2193"/>
<accession>A0A0S2DUY1</accession>
<dbReference type="InterPro" id="IPR012875">
    <property type="entry name" value="SDHF4"/>
</dbReference>
<dbReference type="RefSeq" id="WP_082638368.1">
    <property type="nucleotide sequence ID" value="NZ_CP011129.1"/>
</dbReference>
<proteinExistence type="inferred from homology"/>
<comment type="similarity">
    <text evidence="1">Belongs to the SDHAF4 family.</text>
</comment>
<reference evidence="3 4" key="1">
    <citation type="journal article" date="2015" name="BMC Genomics">
        <title>Comparative genomics and metabolic profiling of the genus Lysobacter.</title>
        <authorList>
            <person name="de Bruijn I."/>
            <person name="Cheng X."/>
            <person name="de Jager V."/>
            <person name="Exposito R.G."/>
            <person name="Watrous J."/>
            <person name="Patel N."/>
            <person name="Postma J."/>
            <person name="Dorrestein P.C."/>
            <person name="Kobayashi D."/>
            <person name="Raaijmakers J.M."/>
        </authorList>
    </citation>
    <scope>NUCLEOTIDE SEQUENCE [LARGE SCALE GENOMIC DNA]</scope>
    <source>
        <strain evidence="3 4">76</strain>
    </source>
</reference>
<evidence type="ECO:0008006" key="5">
    <source>
        <dbReference type="Google" id="ProtNLM"/>
    </source>
</evidence>
<dbReference type="EMBL" id="CP011129">
    <property type="protein sequence ID" value="ALN80332.1"/>
    <property type="molecule type" value="Genomic_DNA"/>
</dbReference>
<name>A0A0S2DUY1_LYSAN</name>
<dbReference type="AlphaFoldDB" id="A0A0S2DUY1"/>
<evidence type="ECO:0000313" key="3">
    <source>
        <dbReference type="EMBL" id="ALN80332.1"/>
    </source>
</evidence>
<sequence>MIGETTPEAPSDLASETPATPVPDTGGDSSSAKDARKEHGGREGPEPTRYGDWEKNGRCIDF</sequence>
<organism evidence="3 4">
    <name type="scientific">Lysobacter antibioticus</name>
    <dbReference type="NCBI Taxonomy" id="84531"/>
    <lineage>
        <taxon>Bacteria</taxon>
        <taxon>Pseudomonadati</taxon>
        <taxon>Pseudomonadota</taxon>
        <taxon>Gammaproteobacteria</taxon>
        <taxon>Lysobacterales</taxon>
        <taxon>Lysobacteraceae</taxon>
        <taxon>Lysobacter</taxon>
    </lineage>
</organism>
<dbReference type="KEGG" id="laq:GLA29479_1642"/>
<feature type="region of interest" description="Disordered" evidence="2">
    <location>
        <begin position="1"/>
        <end position="62"/>
    </location>
</feature>
<gene>
    <name evidence="3" type="ORF">LA76x_2193</name>
</gene>
<dbReference type="PANTHER" id="PTHR28524:SF3">
    <property type="entry name" value="SUCCINATE DEHYDROGENASE ASSEMBLY FACTOR 4, MITOCHONDRIAL"/>
    <property type="match status" value="1"/>
</dbReference>
<feature type="compositionally biased region" description="Basic and acidic residues" evidence="2">
    <location>
        <begin position="31"/>
        <end position="62"/>
    </location>
</feature>
<keyword evidence="4" id="KW-1185">Reference proteome</keyword>
<protein>
    <recommendedName>
        <fullName evidence="5">DUF1674 domain-containing protein</fullName>
    </recommendedName>
</protein>
<dbReference type="KEGG" id="lab:LA76x_2193"/>
<evidence type="ECO:0000313" key="4">
    <source>
        <dbReference type="Proteomes" id="UP000060787"/>
    </source>
</evidence>
<dbReference type="Proteomes" id="UP000060787">
    <property type="component" value="Chromosome"/>
</dbReference>
<dbReference type="PANTHER" id="PTHR28524">
    <property type="entry name" value="SUCCINATE DEHYDROGENASE ASSEMBLY FACTOR 4, MITOCHONDRIAL"/>
    <property type="match status" value="1"/>
</dbReference>